<organism evidence="1 2">
    <name type="scientific">Botryobasidium botryosum (strain FD-172 SS1)</name>
    <dbReference type="NCBI Taxonomy" id="930990"/>
    <lineage>
        <taxon>Eukaryota</taxon>
        <taxon>Fungi</taxon>
        <taxon>Dikarya</taxon>
        <taxon>Basidiomycota</taxon>
        <taxon>Agaricomycotina</taxon>
        <taxon>Agaricomycetes</taxon>
        <taxon>Cantharellales</taxon>
        <taxon>Botryobasidiaceae</taxon>
        <taxon>Botryobasidium</taxon>
    </lineage>
</organism>
<dbReference type="InParanoid" id="A0A067MP26"/>
<name>A0A067MP26_BOTB1</name>
<dbReference type="Proteomes" id="UP000027195">
    <property type="component" value="Unassembled WGS sequence"/>
</dbReference>
<dbReference type="Pfam" id="PF13668">
    <property type="entry name" value="Ferritin_2"/>
    <property type="match status" value="1"/>
</dbReference>
<evidence type="ECO:0000313" key="2">
    <source>
        <dbReference type="Proteomes" id="UP000027195"/>
    </source>
</evidence>
<accession>A0A067MP26</accession>
<sequence length="306" mass="32143">MRPSLAETTVLNYLLTLEYLTNALHQSGLARFPSTAFTAAGLIADARGRFQQISDHETLHISFLKSAIGNGATAPCTYTFNLTDPQSFVKTSILLKESSVAMYIGAIPLLTNATNVALASSILAVQARHSAWASAAVVQQTPWSGGFDAQLSLNEGYSLIAPYISKCPPTNPNLGLKTYPPLSASSLVKPATTANGTTATSTTTQNLTSSAFMMSLGPIGTRSEHGRRAPNYLALLSGRSTVYVPINADNTVSVPNNLTGTVFGVVTTTTAPVSNGTAAGFGVSDENVLAGPAILQFPVYAWQRQL</sequence>
<protein>
    <recommendedName>
        <fullName evidence="3">Ferritin-like domain-containing protein</fullName>
    </recommendedName>
</protein>
<dbReference type="EMBL" id="KL198023">
    <property type="protein sequence ID" value="KDQ17513.1"/>
    <property type="molecule type" value="Genomic_DNA"/>
</dbReference>
<dbReference type="InterPro" id="IPR039254">
    <property type="entry name" value="Rds1"/>
</dbReference>
<dbReference type="HOGENOM" id="CLU_029630_0_0_1"/>
<dbReference type="SUPFAM" id="SSF47240">
    <property type="entry name" value="Ferritin-like"/>
    <property type="match status" value="1"/>
</dbReference>
<gene>
    <name evidence="1" type="ORF">BOTBODRAFT_646485</name>
</gene>
<evidence type="ECO:0000313" key="1">
    <source>
        <dbReference type="EMBL" id="KDQ17513.1"/>
    </source>
</evidence>
<reference evidence="2" key="1">
    <citation type="journal article" date="2014" name="Proc. Natl. Acad. Sci. U.S.A.">
        <title>Extensive sampling of basidiomycete genomes demonstrates inadequacy of the white-rot/brown-rot paradigm for wood decay fungi.</title>
        <authorList>
            <person name="Riley R."/>
            <person name="Salamov A.A."/>
            <person name="Brown D.W."/>
            <person name="Nagy L.G."/>
            <person name="Floudas D."/>
            <person name="Held B.W."/>
            <person name="Levasseur A."/>
            <person name="Lombard V."/>
            <person name="Morin E."/>
            <person name="Otillar R."/>
            <person name="Lindquist E.A."/>
            <person name="Sun H."/>
            <person name="LaButti K.M."/>
            <person name="Schmutz J."/>
            <person name="Jabbour D."/>
            <person name="Luo H."/>
            <person name="Baker S.E."/>
            <person name="Pisabarro A.G."/>
            <person name="Walton J.D."/>
            <person name="Blanchette R.A."/>
            <person name="Henrissat B."/>
            <person name="Martin F."/>
            <person name="Cullen D."/>
            <person name="Hibbett D.S."/>
            <person name="Grigoriev I.V."/>
        </authorList>
    </citation>
    <scope>NUCLEOTIDE SEQUENCE [LARGE SCALE GENOMIC DNA]</scope>
    <source>
        <strain evidence="2">FD-172 SS1</strain>
    </source>
</reference>
<dbReference type="PANTHER" id="PTHR38705:SF1">
    <property type="entry name" value="PROTEIN RDS1"/>
    <property type="match status" value="1"/>
</dbReference>
<dbReference type="OrthoDB" id="1001765at2759"/>
<dbReference type="InterPro" id="IPR009078">
    <property type="entry name" value="Ferritin-like_SF"/>
</dbReference>
<evidence type="ECO:0008006" key="3">
    <source>
        <dbReference type="Google" id="ProtNLM"/>
    </source>
</evidence>
<proteinExistence type="predicted"/>
<keyword evidence="2" id="KW-1185">Reference proteome</keyword>
<dbReference type="PANTHER" id="PTHR38705">
    <property type="entry name" value="PROTEIN RDS1"/>
    <property type="match status" value="1"/>
</dbReference>
<dbReference type="STRING" id="930990.A0A067MP26"/>
<dbReference type="AlphaFoldDB" id="A0A067MP26"/>